<feature type="chain" id="PRO_5004058182" evidence="1">
    <location>
        <begin position="20"/>
        <end position="338"/>
    </location>
</feature>
<protein>
    <submittedName>
        <fullName evidence="2">Variant surface glycoprotein 1646</fullName>
    </submittedName>
</protein>
<dbReference type="VEuPathDB" id="TriTrypDB:Tb427_000459100"/>
<keyword evidence="1" id="KW-0732">Signal</keyword>
<organism evidence="2">
    <name type="scientific">Trypanosoma brucei</name>
    <dbReference type="NCBI Taxonomy" id="5691"/>
    <lineage>
        <taxon>Eukaryota</taxon>
        <taxon>Discoba</taxon>
        <taxon>Euglenozoa</taxon>
        <taxon>Kinetoplastea</taxon>
        <taxon>Metakinetoplastina</taxon>
        <taxon>Trypanosomatida</taxon>
        <taxon>Trypanosomatidae</taxon>
        <taxon>Trypanosoma</taxon>
    </lineage>
</organism>
<sequence>MAATKVLFSIFYALGSSTAVQLQDCPTPCTCQARAAALADDLKAKLDSATTTAAANAKQALQLAEAAASANGEKKKFLAPVAAIALGTITKDAEALKEATPTITKAIETFTAAAAHYSLVATLAVEVTAAALDASGSSHYVDATVTAPTIPAKIQPTCSGEQDEKAMTEEAKKMPDDLKFKQTDLHMAIQITCARSGPLACNGAVSGNKIKTKASFSSTKINKEDGTLSGGEFKPIATGPILKQQTLPATINAEAASIKAAINKLEQIKPLTDSDVFTNNGKLREYIKTQIYNLQPADKEQPPVATQISEHISKNYGADSIDFPIKFEKQQKTYRSST</sequence>
<reference evidence="2" key="2">
    <citation type="journal article" date="2014" name="Mol. Biochem. Parasitol.">
        <title>Capturing the variant surface glycoprotein repertoire (the VSGnome) of Trypanosoma brucei Lister 427.</title>
        <authorList>
            <person name="Cross G.A."/>
            <person name="Kim H.S."/>
            <person name="Wickstead B."/>
        </authorList>
    </citation>
    <scope>NUCLEOTIDE SEQUENCE</scope>
    <source>
        <strain evidence="2">Lister 427</strain>
    </source>
</reference>
<dbReference type="AlphaFoldDB" id="M4SYZ0"/>
<evidence type="ECO:0000256" key="1">
    <source>
        <dbReference type="SAM" id="SignalP"/>
    </source>
</evidence>
<proteinExistence type="predicted"/>
<feature type="signal peptide" evidence="1">
    <location>
        <begin position="1"/>
        <end position="19"/>
    </location>
</feature>
<reference evidence="2" key="1">
    <citation type="submission" date="2013-02" db="EMBL/GenBank/DDBJ databases">
        <authorList>
            <person name="Cross G.A.M."/>
            <person name="Kim H.-S."/>
            <person name="Wickstead B."/>
        </authorList>
    </citation>
    <scope>NUCLEOTIDE SEQUENCE</scope>
    <source>
        <strain evidence="2">Lister 427</strain>
    </source>
</reference>
<accession>M4SYZ0</accession>
<dbReference type="EMBL" id="KC613135">
    <property type="protein sequence ID" value="AGH60566.1"/>
    <property type="molecule type" value="Genomic_DNA"/>
</dbReference>
<evidence type="ECO:0000313" key="2">
    <source>
        <dbReference type="EMBL" id="AGH60566.1"/>
    </source>
</evidence>
<dbReference type="SUPFAM" id="SSF58087">
    <property type="entry name" value="Variant surface glycoprotein (N-terminal domain)"/>
    <property type="match status" value="1"/>
</dbReference>
<name>M4SYZ0_9TRYP</name>